<reference evidence="2 3" key="1">
    <citation type="submission" date="2020-08" db="EMBL/GenBank/DDBJ databases">
        <title>Genomic Encyclopedia of Type Strains, Phase III (KMG-III): the genomes of soil and plant-associated and newly described type strains.</title>
        <authorList>
            <person name="Whitman W."/>
        </authorList>
    </citation>
    <scope>NUCLEOTIDE SEQUENCE [LARGE SCALE GENOMIC DNA]</scope>
    <source>
        <strain evidence="2 3">CECT 8640</strain>
    </source>
</reference>
<evidence type="ECO:0000259" key="1">
    <source>
        <dbReference type="Pfam" id="PF12770"/>
    </source>
</evidence>
<feature type="domain" description="CHAT" evidence="1">
    <location>
        <begin position="865"/>
        <end position="1119"/>
    </location>
</feature>
<sequence length="1120" mass="120566">MRLPEPAGRIDAFRRTGDPDVLFAGDVRAEIAAWPDPPSAERRAALGTLFHLRFEHGSPPDPTDLAFALAWHWEVPADERPVLLRRLLPGPDAHPTSQFGAAIAFGTHVEHPIGLRMALALMEDVVATTSHRHHALHASLLVTLNFAYYRASGDLRAVDEFIDRARACLDVLPRRHPERAWFLAAVAIGLAVRVEAGSFGDIREAVETGERALAMRGRRTRFGLRFRRFHHPFERVLDDLAAAYEPADLRPVLLDQLARVHCARHRFSPNPPDLDRAIDLWTAVDAPEAHHGIARAALERFDLTGDVDDLHLVADAARRAGSLAGPGYAEVAELAPALPLVDRSLPAHTRGGLLRRLWLAHDSASIAVGELALAVNGLPFKFDETPLAPNADDPVRDRFLARLCDLYRIRFGTTGDHADLRRAAELADQIEALAEPSDLSAVGEVYRLRFAESGATDDLAAAISLHEQAFALDGRAHRLVAAHLAAFATTGTAIHLARALELADRVDPGLAAHVHWMRYRESGRAGDLDQVIELLARAPESARTLADLAAAHNARFAARGDVADARSAVRAASAAMVPDLDPGTRIACLNHLATASRHLYTVAPDEIPDVDSLVAAFDALGEGWPAQRAAAGRAVGLLALTAGRPATAARVLGQAVSRLRSVTWRDSRWAEQETVLGAHRHLTGEAVAAHLAAGDPTGAVEVAEQGRALILGSELDIRADLTDLGRVAPPVARRLAEVHERLNTPMVADLTGTTRDTVGTLNRANLWSEHDRLVELARTLPGLADFLRPVPFPSLRETASNGPIVLVNAAAGRADAIIVTAGGGPVAIPLPLLIADLDTRRADLRKALAATRPSGILRARRVITELLDWLWDAAVGPVAEVVGEGRVWWLPLGPLGDLPFHAAGKALDRFVSSYVPTIRTLHHARQRPRPTARRQLAVAVEHAPGLPRLPGTTAEAAVLHTEGAELLADATTAQVLAALPNCTWAHFACHATVDAATTSRAVLHLSDGTLSVEAISRVRPEHAELAYLSACSTAARGRHADEPLNLAAAFHLAGFRHVVASLWPLNDAMAAHAAKAFYDHLPDTPYADRAAEAVRAVALRLRAEHPHRPDLWATLVHSGP</sequence>
<evidence type="ECO:0000313" key="2">
    <source>
        <dbReference type="EMBL" id="MBB5957069.1"/>
    </source>
</evidence>
<proteinExistence type="predicted"/>
<dbReference type="EMBL" id="JACHJN010000005">
    <property type="protein sequence ID" value="MBB5957069.1"/>
    <property type="molecule type" value="Genomic_DNA"/>
</dbReference>
<dbReference type="Pfam" id="PF12770">
    <property type="entry name" value="CHAT"/>
    <property type="match status" value="1"/>
</dbReference>
<keyword evidence="3" id="KW-1185">Reference proteome</keyword>
<name>A0A841CIE4_9PSEU</name>
<evidence type="ECO:0000313" key="3">
    <source>
        <dbReference type="Proteomes" id="UP000547510"/>
    </source>
</evidence>
<gene>
    <name evidence="2" type="ORF">FHS29_003662</name>
</gene>
<comment type="caution">
    <text evidence="2">The sequence shown here is derived from an EMBL/GenBank/DDBJ whole genome shotgun (WGS) entry which is preliminary data.</text>
</comment>
<dbReference type="RefSeq" id="WP_184691848.1">
    <property type="nucleotide sequence ID" value="NZ_JACHJN010000005.1"/>
</dbReference>
<protein>
    <recommendedName>
        <fullName evidence="1">CHAT domain-containing protein</fullName>
    </recommendedName>
</protein>
<accession>A0A841CIE4</accession>
<dbReference type="AlphaFoldDB" id="A0A841CIE4"/>
<dbReference type="Proteomes" id="UP000547510">
    <property type="component" value="Unassembled WGS sequence"/>
</dbReference>
<organism evidence="2 3">
    <name type="scientific">Saccharothrix tamanrassetensis</name>
    <dbReference type="NCBI Taxonomy" id="1051531"/>
    <lineage>
        <taxon>Bacteria</taxon>
        <taxon>Bacillati</taxon>
        <taxon>Actinomycetota</taxon>
        <taxon>Actinomycetes</taxon>
        <taxon>Pseudonocardiales</taxon>
        <taxon>Pseudonocardiaceae</taxon>
        <taxon>Saccharothrix</taxon>
    </lineage>
</organism>
<dbReference type="InterPro" id="IPR024983">
    <property type="entry name" value="CHAT_dom"/>
</dbReference>